<reference evidence="2" key="1">
    <citation type="submission" date="2014-09" db="EMBL/GenBank/DDBJ databases">
        <authorList>
            <person name="Sharma Rahul"/>
            <person name="Thines Marco"/>
        </authorList>
    </citation>
    <scope>NUCLEOTIDE SEQUENCE [LARGE SCALE GENOMIC DNA]</scope>
</reference>
<sequence>MLAHWADSGAGHSITWQKSSVALKCCMDDVSESGFPSLPRLMRFTPIKGNDVSN</sequence>
<evidence type="ECO:0000313" key="2">
    <source>
        <dbReference type="Proteomes" id="UP000054928"/>
    </source>
</evidence>
<evidence type="ECO:0000313" key="1">
    <source>
        <dbReference type="EMBL" id="CEG36008.1"/>
    </source>
</evidence>
<accession>A0A0P1A740</accession>
<keyword evidence="2" id="KW-1185">Reference proteome</keyword>
<proteinExistence type="predicted"/>
<dbReference type="Proteomes" id="UP000054928">
    <property type="component" value="Unassembled WGS sequence"/>
</dbReference>
<organism evidence="1 2">
    <name type="scientific">Plasmopara halstedii</name>
    <name type="common">Downy mildew of sunflower</name>
    <dbReference type="NCBI Taxonomy" id="4781"/>
    <lineage>
        <taxon>Eukaryota</taxon>
        <taxon>Sar</taxon>
        <taxon>Stramenopiles</taxon>
        <taxon>Oomycota</taxon>
        <taxon>Peronosporomycetes</taxon>
        <taxon>Peronosporales</taxon>
        <taxon>Peronosporaceae</taxon>
        <taxon>Plasmopara</taxon>
    </lineage>
</organism>
<dbReference type="AlphaFoldDB" id="A0A0P1A740"/>
<dbReference type="RefSeq" id="XP_024572377.1">
    <property type="nucleotide sequence ID" value="XM_024730514.1"/>
</dbReference>
<dbReference type="EMBL" id="CCYD01000109">
    <property type="protein sequence ID" value="CEG36008.1"/>
    <property type="molecule type" value="Genomic_DNA"/>
</dbReference>
<dbReference type="GeneID" id="36395385"/>
<name>A0A0P1A740_PLAHL</name>
<protein>
    <submittedName>
        <fullName evidence="1">Uncharacterized protein</fullName>
    </submittedName>
</protein>